<accession>D7D8A3</accession>
<dbReference type="GeneID" id="9234179"/>
<organism evidence="1 2">
    <name type="scientific">Staphylothermus hellenicus (strain DSM 12710 / JCM 10830 / BK20S6-10-b1 / P8)</name>
    <dbReference type="NCBI Taxonomy" id="591019"/>
    <lineage>
        <taxon>Archaea</taxon>
        <taxon>Thermoproteota</taxon>
        <taxon>Thermoprotei</taxon>
        <taxon>Desulfurococcales</taxon>
        <taxon>Desulfurococcaceae</taxon>
        <taxon>Staphylothermus</taxon>
    </lineage>
</organism>
<dbReference type="STRING" id="591019.Shell_0890"/>
<keyword evidence="2" id="KW-1185">Reference proteome</keyword>
<dbReference type="HOGENOM" id="CLU_1485949_0_0_2"/>
<reference evidence="1 2" key="2">
    <citation type="journal article" date="2011" name="Stand. Genomic Sci.">
        <title>Complete genome sequence of Staphylothermus hellenicus P8.</title>
        <authorList>
            <person name="Anderson I."/>
            <person name="Wirth R."/>
            <person name="Lucas S."/>
            <person name="Copeland A."/>
            <person name="Lapidus A."/>
            <person name="Cheng J.F."/>
            <person name="Goodwin L."/>
            <person name="Pitluck S."/>
            <person name="Davenport K."/>
            <person name="Detter J.C."/>
            <person name="Han C."/>
            <person name="Tapia R."/>
            <person name="Land M."/>
            <person name="Hauser L."/>
            <person name="Pati A."/>
            <person name="Mikhailova N."/>
            <person name="Woyke T."/>
            <person name="Klenk H.P."/>
            <person name="Kyrpides N."/>
            <person name="Ivanova N."/>
        </authorList>
    </citation>
    <scope>NUCLEOTIDE SEQUENCE [LARGE SCALE GENOMIC DNA]</scope>
    <source>
        <strain evidence="2">DSM 12710 / JCM 10830 / BK20S6-10-b1 / P8</strain>
    </source>
</reference>
<evidence type="ECO:0000313" key="1">
    <source>
        <dbReference type="EMBL" id="ADI31999.1"/>
    </source>
</evidence>
<evidence type="ECO:0008006" key="3">
    <source>
        <dbReference type="Google" id="ProtNLM"/>
    </source>
</evidence>
<sequence length="181" mass="20724">MNILITSEPFWPEGSGGSLATYLITKLLAQDRDFSITVVTGTENPVKVDNVKYIVDPMFRASSKAELLLRLINPVLRHRYEELIRGFDILYIPSYSSCDYPLIPIAKKLGKKVVVHLHDYQPFTYNSVILVDQRNNILTDIGYEARYEVYEHNSVKRAILGSMMTPFSNEKIIHALLRVFS</sequence>
<dbReference type="RefSeq" id="WP_013143197.1">
    <property type="nucleotide sequence ID" value="NC_014205.1"/>
</dbReference>
<dbReference type="eggNOG" id="arCOG01418">
    <property type="taxonomic scope" value="Archaea"/>
</dbReference>
<gene>
    <name evidence="1" type="ordered locus">Shell_0890</name>
</gene>
<evidence type="ECO:0000313" key="2">
    <source>
        <dbReference type="Proteomes" id="UP000002573"/>
    </source>
</evidence>
<dbReference type="OrthoDB" id="131038at2157"/>
<name>D7D8A3_STAHD</name>
<dbReference type="AlphaFoldDB" id="D7D8A3"/>
<proteinExistence type="predicted"/>
<dbReference type="Gene3D" id="3.40.50.2000">
    <property type="entry name" value="Glycogen Phosphorylase B"/>
    <property type="match status" value="1"/>
</dbReference>
<dbReference type="KEGG" id="shc:Shell_0890"/>
<dbReference type="Proteomes" id="UP000002573">
    <property type="component" value="Chromosome"/>
</dbReference>
<dbReference type="SUPFAM" id="SSF53756">
    <property type="entry name" value="UDP-Glycosyltransferase/glycogen phosphorylase"/>
    <property type="match status" value="1"/>
</dbReference>
<protein>
    <recommendedName>
        <fullName evidence="3">Glycosyltransferase subfamily 4-like N-terminal domain-containing protein</fullName>
    </recommendedName>
</protein>
<dbReference type="EMBL" id="CP002051">
    <property type="protein sequence ID" value="ADI31999.1"/>
    <property type="molecule type" value="Genomic_DNA"/>
</dbReference>
<reference evidence="2" key="1">
    <citation type="submission" date="2010-05" db="EMBL/GenBank/DDBJ databases">
        <title>Complete sequence of Staphylothermus hellenicus DSM 12710.</title>
        <authorList>
            <consortium name="US DOE Joint Genome Institute"/>
            <person name="Lucas S."/>
            <person name="Copeland A."/>
            <person name="Lapidus A."/>
            <person name="Cheng J.-F."/>
            <person name="Bruce D."/>
            <person name="Goodwin L."/>
            <person name="Pitluck S."/>
            <person name="Davenport K."/>
            <person name="Detter J.C."/>
            <person name="Han C."/>
            <person name="Tapia R."/>
            <person name="Larimer F."/>
            <person name="Land M."/>
            <person name="Hauser L."/>
            <person name="Kyrpides N."/>
            <person name="Mikhailova N."/>
            <person name="Anderson I.J."/>
            <person name="Woyke T."/>
        </authorList>
    </citation>
    <scope>NUCLEOTIDE SEQUENCE [LARGE SCALE GENOMIC DNA]</scope>
    <source>
        <strain evidence="2">DSM 12710 / JCM 10830 / BK20S6-10-b1 / P8</strain>
    </source>
</reference>